<organism evidence="2">
    <name type="scientific">Knufia peltigerae</name>
    <dbReference type="NCBI Taxonomy" id="1002370"/>
    <lineage>
        <taxon>Eukaryota</taxon>
        <taxon>Fungi</taxon>
        <taxon>Dikarya</taxon>
        <taxon>Ascomycota</taxon>
        <taxon>Pezizomycotina</taxon>
        <taxon>Eurotiomycetes</taxon>
        <taxon>Chaetothyriomycetidae</taxon>
        <taxon>Chaetothyriales</taxon>
        <taxon>Trichomeriaceae</taxon>
        <taxon>Knufia</taxon>
    </lineage>
</organism>
<dbReference type="AlphaFoldDB" id="A0AA38Y350"/>
<protein>
    <recommendedName>
        <fullName evidence="1">VOC domain-containing protein</fullName>
    </recommendedName>
</protein>
<dbReference type="SUPFAM" id="SSF54593">
    <property type="entry name" value="Glyoxalase/Bleomycin resistance protein/Dihydroxybiphenyl dioxygenase"/>
    <property type="match status" value="1"/>
</dbReference>
<gene>
    <name evidence="2" type="ORF">H2204_007264</name>
</gene>
<evidence type="ECO:0000313" key="2">
    <source>
        <dbReference type="EMBL" id="KAJ9633119.1"/>
    </source>
</evidence>
<dbReference type="PANTHER" id="PTHR35006">
    <property type="entry name" value="GLYOXALASE FAMILY PROTEIN (AFU_ORTHOLOGUE AFUA_5G14830)"/>
    <property type="match status" value="1"/>
</dbReference>
<evidence type="ECO:0000259" key="1">
    <source>
        <dbReference type="PROSITE" id="PS51819"/>
    </source>
</evidence>
<accession>A0AA38Y350</accession>
<dbReference type="InterPro" id="IPR029068">
    <property type="entry name" value="Glyas_Bleomycin-R_OHBP_Dase"/>
</dbReference>
<proteinExistence type="predicted"/>
<dbReference type="PROSITE" id="PS51819">
    <property type="entry name" value="VOC"/>
    <property type="match status" value="1"/>
</dbReference>
<comment type="caution">
    <text evidence="2">The sequence shown here is derived from an EMBL/GenBank/DDBJ whole genome shotgun (WGS) entry which is preliminary data.</text>
</comment>
<dbReference type="Gene3D" id="3.10.180.10">
    <property type="entry name" value="2,3-Dihydroxybiphenyl 1,2-Dioxygenase, domain 1"/>
    <property type="match status" value="1"/>
</dbReference>
<dbReference type="EMBL" id="JAPDRN010000049">
    <property type="protein sequence ID" value="KAJ9633119.1"/>
    <property type="molecule type" value="Genomic_DNA"/>
</dbReference>
<dbReference type="InterPro" id="IPR004360">
    <property type="entry name" value="Glyas_Fos-R_dOase_dom"/>
</dbReference>
<dbReference type="InterPro" id="IPR037523">
    <property type="entry name" value="VOC_core"/>
</dbReference>
<dbReference type="CDD" id="cd07262">
    <property type="entry name" value="VOC_like"/>
    <property type="match status" value="1"/>
</dbReference>
<dbReference type="Pfam" id="PF00903">
    <property type="entry name" value="Glyoxalase"/>
    <property type="match status" value="1"/>
</dbReference>
<name>A0AA38Y350_9EURO</name>
<feature type="domain" description="VOC" evidence="1">
    <location>
        <begin position="43"/>
        <end position="164"/>
    </location>
</feature>
<sequence length="167" mass="17708">MSPPPSSSCIAASGTHVSWQAAASIRGYNPPTINRVPGKDVRMLHHLSFGVRDLQAAGRFYDAVLAALGYRRVFEDDTAIGYGLVDDEDLLCLKLRDDAAAPGPGFHLALAATTRVAVDAFHRAALETGGQDNGPAGLRPDYGDHYYAAFVIDPDGHCIEAVTKAAT</sequence>
<reference evidence="2" key="1">
    <citation type="submission" date="2022-10" db="EMBL/GenBank/DDBJ databases">
        <title>Culturing micro-colonial fungi from biological soil crusts in the Mojave desert and describing Neophaeococcomyces mojavensis, and introducing the new genera and species Taxawa tesnikishii.</title>
        <authorList>
            <person name="Kurbessoian T."/>
            <person name="Stajich J.E."/>
        </authorList>
    </citation>
    <scope>NUCLEOTIDE SEQUENCE</scope>
    <source>
        <strain evidence="2">TK_35</strain>
    </source>
</reference>
<dbReference type="PANTHER" id="PTHR35006:SF4">
    <property type="entry name" value="BLR7706 PROTEIN"/>
    <property type="match status" value="1"/>
</dbReference>